<sequence length="116" mass="12723">FSLTIFANIFMMYPRAVVSAGRLDEVMHTPITVPHPENPIMETDGSGRLEFNHVDFAYPDADEPVLRDISFSSKAGETIAFIGSTGSGKSTIVKLIPRFYDASSGEIKLDGIDIRD</sequence>
<comment type="subcellular location">
    <subcellularLocation>
        <location evidence="1">Cell membrane</location>
        <topology evidence="1">Multi-pass membrane protein</topology>
    </subcellularLocation>
</comment>
<dbReference type="GO" id="GO:0005886">
    <property type="term" value="C:plasma membrane"/>
    <property type="evidence" value="ECO:0007669"/>
    <property type="project" value="UniProtKB-SubCell"/>
</dbReference>
<evidence type="ECO:0000256" key="2">
    <source>
        <dbReference type="ARBA" id="ARBA00022692"/>
    </source>
</evidence>
<organism evidence="6 7">
    <name type="scientific">Streptococcus pasteurianus</name>
    <dbReference type="NCBI Taxonomy" id="197614"/>
    <lineage>
        <taxon>Bacteria</taxon>
        <taxon>Bacillati</taxon>
        <taxon>Bacillota</taxon>
        <taxon>Bacilli</taxon>
        <taxon>Lactobacillales</taxon>
        <taxon>Streptococcaceae</taxon>
        <taxon>Streptococcus</taxon>
    </lineage>
</organism>
<dbReference type="RefSeq" id="WP_285362503.1">
    <property type="nucleotide sequence ID" value="NZ_JASOPU010000086.1"/>
</dbReference>
<keyword evidence="4" id="KW-0472">Membrane</keyword>
<keyword evidence="6" id="KW-0547">Nucleotide-binding</keyword>
<evidence type="ECO:0000256" key="3">
    <source>
        <dbReference type="ARBA" id="ARBA00022989"/>
    </source>
</evidence>
<feature type="domain" description="ABC transporter" evidence="5">
    <location>
        <begin position="66"/>
        <end position="115"/>
    </location>
</feature>
<dbReference type="EMBL" id="JASOPU010000086">
    <property type="protein sequence ID" value="MDK7294042.1"/>
    <property type="molecule type" value="Genomic_DNA"/>
</dbReference>
<evidence type="ECO:0000313" key="7">
    <source>
        <dbReference type="Proteomes" id="UP001237917"/>
    </source>
</evidence>
<keyword evidence="6" id="KW-0067">ATP-binding</keyword>
<dbReference type="AlphaFoldDB" id="A0AAW6YDC6"/>
<dbReference type="InterPro" id="IPR003439">
    <property type="entry name" value="ABC_transporter-like_ATP-bd"/>
</dbReference>
<dbReference type="PANTHER" id="PTHR24221">
    <property type="entry name" value="ATP-BINDING CASSETTE SUB-FAMILY B"/>
    <property type="match status" value="1"/>
</dbReference>
<dbReference type="InterPro" id="IPR036640">
    <property type="entry name" value="ABC1_TM_sf"/>
</dbReference>
<dbReference type="Pfam" id="PF00005">
    <property type="entry name" value="ABC_tran"/>
    <property type="match status" value="1"/>
</dbReference>
<proteinExistence type="predicted"/>
<evidence type="ECO:0000313" key="6">
    <source>
        <dbReference type="EMBL" id="MDK7294042.1"/>
    </source>
</evidence>
<dbReference type="SUPFAM" id="SSF52540">
    <property type="entry name" value="P-loop containing nucleoside triphosphate hydrolases"/>
    <property type="match status" value="1"/>
</dbReference>
<feature type="non-terminal residue" evidence="6">
    <location>
        <position position="116"/>
    </location>
</feature>
<comment type="caution">
    <text evidence="6">The sequence shown here is derived from an EMBL/GenBank/DDBJ whole genome shotgun (WGS) entry which is preliminary data.</text>
</comment>
<keyword evidence="2" id="KW-0812">Transmembrane</keyword>
<dbReference type="GO" id="GO:0016887">
    <property type="term" value="F:ATP hydrolysis activity"/>
    <property type="evidence" value="ECO:0007669"/>
    <property type="project" value="InterPro"/>
</dbReference>
<evidence type="ECO:0000256" key="4">
    <source>
        <dbReference type="ARBA" id="ARBA00023136"/>
    </source>
</evidence>
<evidence type="ECO:0000256" key="1">
    <source>
        <dbReference type="ARBA" id="ARBA00004651"/>
    </source>
</evidence>
<dbReference type="PANTHER" id="PTHR24221:SF276">
    <property type="entry name" value="ABC TRANSPORTER, ATP-BINDING_PERMEASE PROTEIN"/>
    <property type="match status" value="1"/>
</dbReference>
<reference evidence="6" key="1">
    <citation type="submission" date="2023-05" db="EMBL/GenBank/DDBJ databases">
        <title>Cataloging the Phylogenetic Diversity of Human Bladder Bacteria.</title>
        <authorList>
            <person name="Du J."/>
        </authorList>
    </citation>
    <scope>NUCLEOTIDE SEQUENCE</scope>
    <source>
        <strain evidence="6">UMB0765</strain>
    </source>
</reference>
<dbReference type="Gene3D" id="3.40.50.300">
    <property type="entry name" value="P-loop containing nucleotide triphosphate hydrolases"/>
    <property type="match status" value="1"/>
</dbReference>
<dbReference type="InterPro" id="IPR039421">
    <property type="entry name" value="Type_1_exporter"/>
</dbReference>
<evidence type="ECO:0000259" key="5">
    <source>
        <dbReference type="Pfam" id="PF00005"/>
    </source>
</evidence>
<accession>A0AAW6YDC6</accession>
<dbReference type="Proteomes" id="UP001237917">
    <property type="component" value="Unassembled WGS sequence"/>
</dbReference>
<gene>
    <name evidence="6" type="ORF">QP487_11540</name>
</gene>
<keyword evidence="3" id="KW-1133">Transmembrane helix</keyword>
<protein>
    <submittedName>
        <fullName evidence="6">ABC transporter ATP-binding protein</fullName>
    </submittedName>
</protein>
<dbReference type="GO" id="GO:0005524">
    <property type="term" value="F:ATP binding"/>
    <property type="evidence" value="ECO:0007669"/>
    <property type="project" value="UniProtKB-KW"/>
</dbReference>
<name>A0AAW6YDC6_9STRE</name>
<dbReference type="GO" id="GO:0042626">
    <property type="term" value="F:ATPase-coupled transmembrane transporter activity"/>
    <property type="evidence" value="ECO:0007669"/>
    <property type="project" value="TreeGrafter"/>
</dbReference>
<dbReference type="InterPro" id="IPR027417">
    <property type="entry name" value="P-loop_NTPase"/>
</dbReference>
<dbReference type="Gene3D" id="1.20.1560.10">
    <property type="entry name" value="ABC transporter type 1, transmembrane domain"/>
    <property type="match status" value="1"/>
</dbReference>
<feature type="non-terminal residue" evidence="6">
    <location>
        <position position="1"/>
    </location>
</feature>